<dbReference type="OrthoDB" id="410381at2759"/>
<feature type="domain" description="Endonuclease/exonuclease/phosphatase" evidence="1">
    <location>
        <begin position="6"/>
        <end position="162"/>
    </location>
</feature>
<comment type="caution">
    <text evidence="2">The sequence shown here is derived from an EMBL/GenBank/DDBJ whole genome shotgun (WGS) entry which is preliminary data.</text>
</comment>
<sequence length="312" mass="35988">MTLKFGTWNVRTLLDSSRTDRPERRTALIARELKRYQVDIAALSETRFADKRQLTEIGGGYTFFWSGRPSTERRKARVDFAVILQIVNKLAKLPERVNDRLMTLQLPLGKKKNAIIISAYSPTMTNPDDVKDQFYEELDTIITRVPQADKLLGDFNARVGSDHRVWEKVIEKHGIVDRKIAEEFSRDLDAKLTEIPMALTNIEDQWASFRDTVYSVALEHLGPAKRKHQDWFDENSENIHNLLVKKRLMRIHQDDPSSVSQKAAFVNKRQVEQKKLRDMQDSRLSQMADEIQASPVLNADGSKLLTEKTQIL</sequence>
<evidence type="ECO:0000313" key="3">
    <source>
        <dbReference type="Proteomes" id="UP001152320"/>
    </source>
</evidence>
<name>A0A9Q1H2I5_HOLLE</name>
<organism evidence="2 3">
    <name type="scientific">Holothuria leucospilota</name>
    <name type="common">Black long sea cucumber</name>
    <name type="synonym">Mertensiothuria leucospilota</name>
    <dbReference type="NCBI Taxonomy" id="206669"/>
    <lineage>
        <taxon>Eukaryota</taxon>
        <taxon>Metazoa</taxon>
        <taxon>Echinodermata</taxon>
        <taxon>Eleutherozoa</taxon>
        <taxon>Echinozoa</taxon>
        <taxon>Holothuroidea</taxon>
        <taxon>Aspidochirotacea</taxon>
        <taxon>Aspidochirotida</taxon>
        <taxon>Holothuriidae</taxon>
        <taxon>Holothuria</taxon>
    </lineage>
</organism>
<dbReference type="Pfam" id="PF03372">
    <property type="entry name" value="Exo_endo_phos"/>
    <property type="match status" value="1"/>
</dbReference>
<accession>A0A9Q1H2I5</accession>
<gene>
    <name evidence="2" type="ORF">HOLleu_29258</name>
</gene>
<keyword evidence="3" id="KW-1185">Reference proteome</keyword>
<protein>
    <submittedName>
        <fullName evidence="2">Craniofacial development protein 2</fullName>
    </submittedName>
</protein>
<dbReference type="Gene3D" id="3.60.10.10">
    <property type="entry name" value="Endonuclease/exonuclease/phosphatase"/>
    <property type="match status" value="1"/>
</dbReference>
<evidence type="ECO:0000259" key="1">
    <source>
        <dbReference type="Pfam" id="PF03372"/>
    </source>
</evidence>
<dbReference type="InterPro" id="IPR036691">
    <property type="entry name" value="Endo/exonu/phosph_ase_sf"/>
</dbReference>
<dbReference type="Proteomes" id="UP001152320">
    <property type="component" value="Chromosome 14"/>
</dbReference>
<dbReference type="EMBL" id="JAIZAY010000014">
    <property type="protein sequence ID" value="KAJ8029776.1"/>
    <property type="molecule type" value="Genomic_DNA"/>
</dbReference>
<reference evidence="2" key="1">
    <citation type="submission" date="2021-10" db="EMBL/GenBank/DDBJ databases">
        <title>Tropical sea cucumber genome reveals ecological adaptation and Cuvierian tubules defense mechanism.</title>
        <authorList>
            <person name="Chen T."/>
        </authorList>
    </citation>
    <scope>NUCLEOTIDE SEQUENCE</scope>
    <source>
        <strain evidence="2">Nanhai2018</strain>
        <tissue evidence="2">Muscle</tissue>
    </source>
</reference>
<proteinExistence type="predicted"/>
<dbReference type="SUPFAM" id="SSF56219">
    <property type="entry name" value="DNase I-like"/>
    <property type="match status" value="1"/>
</dbReference>
<dbReference type="GO" id="GO:0003824">
    <property type="term" value="F:catalytic activity"/>
    <property type="evidence" value="ECO:0007669"/>
    <property type="project" value="InterPro"/>
</dbReference>
<evidence type="ECO:0000313" key="2">
    <source>
        <dbReference type="EMBL" id="KAJ8029776.1"/>
    </source>
</evidence>
<dbReference type="InterPro" id="IPR005135">
    <property type="entry name" value="Endo/exonuclease/phosphatase"/>
</dbReference>
<dbReference type="PANTHER" id="PTHR23227">
    <property type="entry name" value="BUCENTAUR RELATED"/>
    <property type="match status" value="1"/>
</dbReference>
<dbReference type="PANTHER" id="PTHR23227:SF67">
    <property type="entry name" value="CRANIOFACIAL DEVELOPMENT PROTEIN 2-LIKE"/>
    <property type="match status" value="1"/>
</dbReference>
<dbReference type="AlphaFoldDB" id="A0A9Q1H2I5"/>
<dbReference type="InterPro" id="IPR027124">
    <property type="entry name" value="Swc5/CFDP1/2"/>
</dbReference>